<evidence type="ECO:0000313" key="13">
    <source>
        <dbReference type="Proteomes" id="UP000295008"/>
    </source>
</evidence>
<dbReference type="HAMAP" id="MF_00520">
    <property type="entry name" value="Ribulokinase"/>
    <property type="match status" value="1"/>
</dbReference>
<reference evidence="12 13" key="1">
    <citation type="submission" date="2019-03" db="EMBL/GenBank/DDBJ databases">
        <title>Genomic Encyclopedia of Type Strains, Phase IV (KMG-IV): sequencing the most valuable type-strain genomes for metagenomic binning, comparative biology and taxonomic classification.</title>
        <authorList>
            <person name="Goeker M."/>
        </authorList>
    </citation>
    <scope>NUCLEOTIDE SEQUENCE [LARGE SCALE GENOMIC DNA]</scope>
    <source>
        <strain evidence="12 13">LX-B</strain>
    </source>
</reference>
<comment type="catalytic activity">
    <reaction evidence="7">
        <text>D-ribulose + ATP = D-ribulose 5-phosphate + ADP + H(+)</text>
        <dbReference type="Rhea" id="RHEA:17601"/>
        <dbReference type="ChEBI" id="CHEBI:15378"/>
        <dbReference type="ChEBI" id="CHEBI:17173"/>
        <dbReference type="ChEBI" id="CHEBI:30616"/>
        <dbReference type="ChEBI" id="CHEBI:58121"/>
        <dbReference type="ChEBI" id="CHEBI:456216"/>
        <dbReference type="EC" id="2.7.1.16"/>
    </reaction>
</comment>
<keyword evidence="3 7" id="KW-0418">Kinase</keyword>
<dbReference type="InterPro" id="IPR018485">
    <property type="entry name" value="FGGY_C"/>
</dbReference>
<dbReference type="NCBIfam" id="NF003154">
    <property type="entry name" value="PRK04123.1"/>
    <property type="match status" value="1"/>
</dbReference>
<dbReference type="EMBL" id="SLUN01000021">
    <property type="protein sequence ID" value="TCL63325.1"/>
    <property type="molecule type" value="Genomic_DNA"/>
</dbReference>
<dbReference type="EC" id="2.7.1.16" evidence="7 8"/>
<dbReference type="Pfam" id="PF02782">
    <property type="entry name" value="FGGY_C"/>
    <property type="match status" value="1"/>
</dbReference>
<dbReference type="OrthoDB" id="9805576at2"/>
<feature type="domain" description="Carbohydrate kinase FGGY C-terminal" evidence="11">
    <location>
        <begin position="293"/>
        <end position="490"/>
    </location>
</feature>
<dbReference type="RefSeq" id="WP_132015369.1">
    <property type="nucleotide sequence ID" value="NZ_SLUN01000021.1"/>
</dbReference>
<evidence type="ECO:0000313" key="12">
    <source>
        <dbReference type="EMBL" id="TCL63325.1"/>
    </source>
</evidence>
<sequence length="542" mass="59187">MSVPNTKYVIGLDYGTESCRALLVDVTNGAEIAAAVYPYRHGVITGVLPETEVELKKDWALQDPADYLEGFKTVIPQLLQKAEISGESVIGIGIDFTACTVLPTLADGTPLCFLERYRKNPHAWVKLWKHHAAQPEADQINQLAMERHEPFLAYYGGKISSEWALPKLLQIFNEAPEIYKATARFIEAGDWIVWQMTGQESRNACAAGYKGLWTHENGYPGSEFLAALKPGFKAAITDTMQGPIIAPGRKVGTLTRKVAKELGLTTEVAVSAATIDAHAGVPGCGVGSPGKMVMIMGTSSCQMVMTKRAHFFNGFAGIVKDGILPGYYGYEYGQSAVGDIFAWFIENAVPYQYYREAESRGLGLYALLEEKAAGLMPGENDLVALDWQNGNRSILMNANLRGVVIGYSLRTKPEAIYRALIEATAFGTRKIVETHENGAEPIDEFFACGGLTKNHMLMQIYADVLGRPVKIASSAQPVALGAAIFGALAAGNAAGGYDNSMEAVQKMIQPAARIFTPNERNHHIYQNVYQHYLKLHDYFGVL</sequence>
<comment type="catalytic activity">
    <reaction evidence="7 9">
        <text>L-ribulose + ATP = L-ribulose 5-phosphate + ADP + H(+)</text>
        <dbReference type="Rhea" id="RHEA:22072"/>
        <dbReference type="ChEBI" id="CHEBI:15378"/>
        <dbReference type="ChEBI" id="CHEBI:16880"/>
        <dbReference type="ChEBI" id="CHEBI:30616"/>
        <dbReference type="ChEBI" id="CHEBI:58226"/>
        <dbReference type="ChEBI" id="CHEBI:456216"/>
        <dbReference type="EC" id="2.7.1.16"/>
    </reaction>
</comment>
<dbReference type="UniPathway" id="UPA00145">
    <property type="reaction ID" value="UER00566"/>
</dbReference>
<dbReference type="InterPro" id="IPR005929">
    <property type="entry name" value="Ribulokinase"/>
</dbReference>
<dbReference type="InterPro" id="IPR018484">
    <property type="entry name" value="FGGY_N"/>
</dbReference>
<evidence type="ECO:0000256" key="9">
    <source>
        <dbReference type="RuleBase" id="RU003455"/>
    </source>
</evidence>
<dbReference type="GO" id="GO:0019150">
    <property type="term" value="F:D-ribulokinase activity"/>
    <property type="evidence" value="ECO:0007669"/>
    <property type="project" value="TreeGrafter"/>
</dbReference>
<dbReference type="GO" id="GO:0019569">
    <property type="term" value="P:L-arabinose catabolic process to D-xylulose 5-phosphate"/>
    <property type="evidence" value="ECO:0007669"/>
    <property type="project" value="UniProtKB-UniRule"/>
</dbReference>
<keyword evidence="5 7" id="KW-0054">Arabinose catabolism</keyword>
<gene>
    <name evidence="7" type="primary">araB</name>
    <name evidence="12" type="ORF">EDC14_102143</name>
</gene>
<evidence type="ECO:0000256" key="2">
    <source>
        <dbReference type="ARBA" id="ARBA00022741"/>
    </source>
</evidence>
<name>A0A4R1RBZ5_HYDET</name>
<dbReference type="SUPFAM" id="SSF53067">
    <property type="entry name" value="Actin-like ATPase domain"/>
    <property type="match status" value="2"/>
</dbReference>
<evidence type="ECO:0000256" key="7">
    <source>
        <dbReference type="HAMAP-Rule" id="MF_00520"/>
    </source>
</evidence>
<keyword evidence="4 7" id="KW-0067">ATP-binding</keyword>
<evidence type="ECO:0000256" key="4">
    <source>
        <dbReference type="ARBA" id="ARBA00022840"/>
    </source>
</evidence>
<evidence type="ECO:0000256" key="6">
    <source>
        <dbReference type="ARBA" id="ARBA00023277"/>
    </source>
</evidence>
<evidence type="ECO:0000256" key="3">
    <source>
        <dbReference type="ARBA" id="ARBA00022777"/>
    </source>
</evidence>
<dbReference type="PANTHER" id="PTHR43435:SF4">
    <property type="entry name" value="FGGY CARBOHYDRATE KINASE DOMAIN-CONTAINING PROTEIN"/>
    <property type="match status" value="1"/>
</dbReference>
<protein>
    <recommendedName>
        <fullName evidence="7 8">Ribulokinase</fullName>
        <ecNumber evidence="7 8">2.7.1.16</ecNumber>
    </recommendedName>
</protein>
<dbReference type="GO" id="GO:0005524">
    <property type="term" value="F:ATP binding"/>
    <property type="evidence" value="ECO:0007669"/>
    <property type="project" value="UniProtKB-UniRule"/>
</dbReference>
<evidence type="ECO:0000256" key="5">
    <source>
        <dbReference type="ARBA" id="ARBA00022935"/>
    </source>
</evidence>
<dbReference type="AlphaFoldDB" id="A0A4R1RBZ5"/>
<comment type="similarity">
    <text evidence="7 9">Belongs to the ribulokinase family.</text>
</comment>
<keyword evidence="2 7" id="KW-0547">Nucleotide-binding</keyword>
<dbReference type="PANTHER" id="PTHR43435">
    <property type="entry name" value="RIBULOKINASE"/>
    <property type="match status" value="1"/>
</dbReference>
<evidence type="ECO:0000256" key="8">
    <source>
        <dbReference type="NCBIfam" id="TIGR01234"/>
    </source>
</evidence>
<organism evidence="12 13">
    <name type="scientific">Hydrogenispora ethanolica</name>
    <dbReference type="NCBI Taxonomy" id="1082276"/>
    <lineage>
        <taxon>Bacteria</taxon>
        <taxon>Bacillati</taxon>
        <taxon>Bacillota</taxon>
        <taxon>Hydrogenispora</taxon>
    </lineage>
</organism>
<evidence type="ECO:0000256" key="1">
    <source>
        <dbReference type="ARBA" id="ARBA00022679"/>
    </source>
</evidence>
<feature type="domain" description="Carbohydrate kinase FGGY N-terminal" evidence="10">
    <location>
        <begin position="8"/>
        <end position="281"/>
    </location>
</feature>
<evidence type="ECO:0000259" key="11">
    <source>
        <dbReference type="Pfam" id="PF02782"/>
    </source>
</evidence>
<keyword evidence="6 7" id="KW-0119">Carbohydrate metabolism</keyword>
<dbReference type="Proteomes" id="UP000295008">
    <property type="component" value="Unassembled WGS sequence"/>
</dbReference>
<dbReference type="Pfam" id="PF00370">
    <property type="entry name" value="FGGY_N"/>
    <property type="match status" value="1"/>
</dbReference>
<keyword evidence="13" id="KW-1185">Reference proteome</keyword>
<comment type="pathway">
    <text evidence="7 9">Carbohydrate degradation; L-arabinose degradation via L-ribulose; D-xylulose 5-phosphate from L-arabinose (bacterial route): step 2/3.</text>
</comment>
<dbReference type="GO" id="GO:0005737">
    <property type="term" value="C:cytoplasm"/>
    <property type="evidence" value="ECO:0007669"/>
    <property type="project" value="TreeGrafter"/>
</dbReference>
<accession>A0A4R1RBZ5</accession>
<dbReference type="NCBIfam" id="TIGR01234">
    <property type="entry name" value="L-ribulokinase"/>
    <property type="match status" value="1"/>
</dbReference>
<dbReference type="CDD" id="cd07781">
    <property type="entry name" value="ASKHA_NBD_FGGY_L-RBK"/>
    <property type="match status" value="1"/>
</dbReference>
<comment type="caution">
    <text evidence="12">The sequence shown here is derived from an EMBL/GenBank/DDBJ whole genome shotgun (WGS) entry which is preliminary data.</text>
</comment>
<dbReference type="GO" id="GO:0008741">
    <property type="term" value="F:ribulokinase activity"/>
    <property type="evidence" value="ECO:0007669"/>
    <property type="project" value="UniProtKB-UniRule"/>
</dbReference>
<dbReference type="InterPro" id="IPR043129">
    <property type="entry name" value="ATPase_NBD"/>
</dbReference>
<keyword evidence="1 7" id="KW-0808">Transferase</keyword>
<proteinExistence type="inferred from homology"/>
<dbReference type="InterPro" id="IPR000577">
    <property type="entry name" value="Carb_kinase_FGGY"/>
</dbReference>
<dbReference type="Gene3D" id="3.30.420.40">
    <property type="match status" value="2"/>
</dbReference>
<evidence type="ECO:0000259" key="10">
    <source>
        <dbReference type="Pfam" id="PF00370"/>
    </source>
</evidence>
<dbReference type="PIRSF" id="PIRSF000538">
    <property type="entry name" value="GlpK"/>
    <property type="match status" value="1"/>
</dbReference>